<keyword evidence="5" id="KW-0547">Nucleotide-binding</keyword>
<protein>
    <submittedName>
        <fullName evidence="12">ABC-type multidrug/protein/lipid transport system ATPase component</fullName>
        <ecNumber evidence="12">3.6.3.-</ecNumber>
    </submittedName>
</protein>
<keyword evidence="13" id="KW-1185">Reference proteome</keyword>
<dbReference type="GO" id="GO:0005524">
    <property type="term" value="F:ATP binding"/>
    <property type="evidence" value="ECO:0007669"/>
    <property type="project" value="UniProtKB-KW"/>
</dbReference>
<evidence type="ECO:0000256" key="9">
    <source>
        <dbReference type="SAM" id="Phobius"/>
    </source>
</evidence>
<dbReference type="CDD" id="cd18547">
    <property type="entry name" value="ABC_6TM_Tm288_like"/>
    <property type="match status" value="1"/>
</dbReference>
<evidence type="ECO:0000313" key="13">
    <source>
        <dbReference type="Proteomes" id="UP000289952"/>
    </source>
</evidence>
<evidence type="ECO:0000259" key="11">
    <source>
        <dbReference type="PROSITE" id="PS50929"/>
    </source>
</evidence>
<dbReference type="Gene3D" id="1.20.1560.10">
    <property type="entry name" value="ABC transporter type 1, transmembrane domain"/>
    <property type="match status" value="1"/>
</dbReference>
<dbReference type="Pfam" id="PF00005">
    <property type="entry name" value="ABC_tran"/>
    <property type="match status" value="1"/>
</dbReference>
<dbReference type="AlphaFoldDB" id="A0A449AEX5"/>
<evidence type="ECO:0000256" key="7">
    <source>
        <dbReference type="ARBA" id="ARBA00022989"/>
    </source>
</evidence>
<dbReference type="SUPFAM" id="SSF90123">
    <property type="entry name" value="ABC transporter transmembrane region"/>
    <property type="match status" value="1"/>
</dbReference>
<dbReference type="RefSeq" id="WP_129621716.1">
    <property type="nucleotide sequence ID" value="NZ_LR214972.1"/>
</dbReference>
<dbReference type="InterPro" id="IPR003439">
    <property type="entry name" value="ABC_transporter-like_ATP-bd"/>
</dbReference>
<dbReference type="PANTHER" id="PTHR43394:SF1">
    <property type="entry name" value="ATP-BINDING CASSETTE SUB-FAMILY B MEMBER 10, MITOCHONDRIAL"/>
    <property type="match status" value="1"/>
</dbReference>
<feature type="transmembrane region" description="Helical" evidence="9">
    <location>
        <begin position="150"/>
        <end position="171"/>
    </location>
</feature>
<dbReference type="EMBL" id="LR214972">
    <property type="protein sequence ID" value="VEU63505.1"/>
    <property type="molecule type" value="Genomic_DNA"/>
</dbReference>
<dbReference type="Pfam" id="PF00664">
    <property type="entry name" value="ABC_membrane"/>
    <property type="match status" value="1"/>
</dbReference>
<dbReference type="InterPro" id="IPR003593">
    <property type="entry name" value="AAA+_ATPase"/>
</dbReference>
<keyword evidence="3" id="KW-0813">Transport</keyword>
<dbReference type="Gene3D" id="3.40.50.300">
    <property type="entry name" value="P-loop containing nucleotide triphosphate hydrolases"/>
    <property type="match status" value="1"/>
</dbReference>
<dbReference type="PROSITE" id="PS50929">
    <property type="entry name" value="ABC_TM1F"/>
    <property type="match status" value="1"/>
</dbReference>
<dbReference type="SMART" id="SM00382">
    <property type="entry name" value="AAA"/>
    <property type="match status" value="1"/>
</dbReference>
<keyword evidence="4 9" id="KW-0812">Transmembrane</keyword>
<evidence type="ECO:0000256" key="5">
    <source>
        <dbReference type="ARBA" id="ARBA00022741"/>
    </source>
</evidence>
<evidence type="ECO:0000256" key="6">
    <source>
        <dbReference type="ARBA" id="ARBA00022840"/>
    </source>
</evidence>
<evidence type="ECO:0000313" key="12">
    <source>
        <dbReference type="EMBL" id="VEU63505.1"/>
    </source>
</evidence>
<dbReference type="FunFam" id="3.40.50.300:FF:000287">
    <property type="entry name" value="Multidrug ABC transporter ATP-binding protein"/>
    <property type="match status" value="1"/>
</dbReference>
<feature type="transmembrane region" description="Helical" evidence="9">
    <location>
        <begin position="177"/>
        <end position="194"/>
    </location>
</feature>
<evidence type="ECO:0000256" key="1">
    <source>
        <dbReference type="ARBA" id="ARBA00004651"/>
    </source>
</evidence>
<dbReference type="InterPro" id="IPR027417">
    <property type="entry name" value="P-loop_NTPase"/>
</dbReference>
<dbReference type="InterPro" id="IPR036640">
    <property type="entry name" value="ABC1_TM_sf"/>
</dbReference>
<keyword evidence="8 9" id="KW-0472">Membrane</keyword>
<dbReference type="PROSITE" id="PS50893">
    <property type="entry name" value="ABC_TRANSPORTER_2"/>
    <property type="match status" value="1"/>
</dbReference>
<name>A0A449AEX5_9BACT</name>
<dbReference type="SUPFAM" id="SSF52540">
    <property type="entry name" value="P-loop containing nucleoside triphosphate hydrolases"/>
    <property type="match status" value="1"/>
</dbReference>
<dbReference type="GO" id="GO:0005886">
    <property type="term" value="C:plasma membrane"/>
    <property type="evidence" value="ECO:0007669"/>
    <property type="project" value="UniProtKB-SubCell"/>
</dbReference>
<dbReference type="EC" id="3.6.3.-" evidence="12"/>
<feature type="domain" description="ABC transporter" evidence="10">
    <location>
        <begin position="404"/>
        <end position="640"/>
    </location>
</feature>
<dbReference type="GO" id="GO:0016887">
    <property type="term" value="F:ATP hydrolysis activity"/>
    <property type="evidence" value="ECO:0007669"/>
    <property type="project" value="InterPro"/>
</dbReference>
<dbReference type="OrthoDB" id="383768at2"/>
<reference evidence="12 13" key="1">
    <citation type="submission" date="2019-01" db="EMBL/GenBank/DDBJ databases">
        <authorList>
            <consortium name="Pathogen Informatics"/>
        </authorList>
    </citation>
    <scope>NUCLEOTIDE SEQUENCE [LARGE SCALE GENOMIC DNA]</scope>
    <source>
        <strain evidence="12 13">NCTC10118</strain>
    </source>
</reference>
<keyword evidence="6" id="KW-0067">ATP-binding</keyword>
<dbReference type="Proteomes" id="UP000289952">
    <property type="component" value="Chromosome"/>
</dbReference>
<dbReference type="PANTHER" id="PTHR43394">
    <property type="entry name" value="ATP-DEPENDENT PERMEASE MDL1, MITOCHONDRIAL"/>
    <property type="match status" value="1"/>
</dbReference>
<feature type="transmembrane region" description="Helical" evidence="9">
    <location>
        <begin position="70"/>
        <end position="89"/>
    </location>
</feature>
<feature type="transmembrane region" description="Helical" evidence="9">
    <location>
        <begin position="261"/>
        <end position="283"/>
    </location>
</feature>
<evidence type="ECO:0000256" key="8">
    <source>
        <dbReference type="ARBA" id="ARBA00023136"/>
    </source>
</evidence>
<evidence type="ECO:0000259" key="10">
    <source>
        <dbReference type="PROSITE" id="PS50893"/>
    </source>
</evidence>
<evidence type="ECO:0000256" key="4">
    <source>
        <dbReference type="ARBA" id="ARBA00022692"/>
    </source>
</evidence>
<keyword evidence="12" id="KW-0378">Hydrolase</keyword>
<feature type="domain" description="ABC transmembrane type-1" evidence="11">
    <location>
        <begin position="27"/>
        <end position="333"/>
    </location>
</feature>
<keyword evidence="7 9" id="KW-1133">Transmembrane helix</keyword>
<proteinExistence type="inferred from homology"/>
<dbReference type="InterPro" id="IPR011527">
    <property type="entry name" value="ABC1_TM_dom"/>
</dbReference>
<evidence type="ECO:0000256" key="2">
    <source>
        <dbReference type="ARBA" id="ARBA00005417"/>
    </source>
</evidence>
<accession>A0A449AEX5</accession>
<sequence>MKEKFSSWQAIKLLFSFAKDFKKQTMLGGIFSFINAIAYIFGSLLIGLVVSSFFDPIANGKSPFEDFDTSRFALVLVLLASCYIAYGLFRYLENRYFVKVSFGTATNIRKKLIAKMLKLDISFYDRNKAGDLISTVIGDVTNIAFSLNQVLSAIINAFINITLSLIIMFLVSAKLTLIVIPLTLLMLFCVMLLIKKSQPYFESVRHAFGKLNAFVEETLTNTKITNSFEKQKPILKQLEDLTREIRNVSFKSDLVSRSFEIIYSIMSNIIILVIAGISAFFFFRQEPIWGVPGIMGNASTIATSGLIVTYISLNWNFLGPFQNALGTIFGAQSAVASATRIGNLLAEPEPAVKDQKIKIVKVALNSETNSFQETQTNDPYGFYAWKIFNADTNIFEYKSVKGTVEFENVFFKYNHNSETYQLKEASFTAKRGQKIAIVGPTGAGKTTIVNLLSKYYEYSSGSIKIDGHELKEIDTRNLRDIMTIVLQDSFLFNESIIDNLKISNPNATKEEIIQAAKMTHSHDFILSMEKGYDTLIENNGANISQGQRQLLSLTRAILSNRNILILDEATSNIDSSTERIVQASMFKLMEYKTAFVIAHRLSTIKNSDLILVVNDGKIIERGTHDSLLGQKGFYYNLYKSQFNEV</sequence>
<gene>
    <name evidence="12" type="primary">mldB1_2</name>
    <name evidence="12" type="ORF">NCTC10118_00532</name>
</gene>
<organism evidence="12 13">
    <name type="scientific">Mycoplasmopsis bovirhinis</name>
    <dbReference type="NCBI Taxonomy" id="29553"/>
    <lineage>
        <taxon>Bacteria</taxon>
        <taxon>Bacillati</taxon>
        <taxon>Mycoplasmatota</taxon>
        <taxon>Mycoplasmoidales</taxon>
        <taxon>Metamycoplasmataceae</taxon>
        <taxon>Mycoplasmopsis</taxon>
    </lineage>
</organism>
<comment type="subcellular location">
    <subcellularLocation>
        <location evidence="1">Cell membrane</location>
        <topology evidence="1">Multi-pass membrane protein</topology>
    </subcellularLocation>
</comment>
<dbReference type="InterPro" id="IPR039421">
    <property type="entry name" value="Type_1_exporter"/>
</dbReference>
<evidence type="ECO:0000256" key="3">
    <source>
        <dbReference type="ARBA" id="ARBA00022448"/>
    </source>
</evidence>
<feature type="transmembrane region" description="Helical" evidence="9">
    <location>
        <begin position="26"/>
        <end position="50"/>
    </location>
</feature>
<comment type="similarity">
    <text evidence="2">Belongs to the ABC transporter superfamily.</text>
</comment>
<dbReference type="GO" id="GO:0015421">
    <property type="term" value="F:ABC-type oligopeptide transporter activity"/>
    <property type="evidence" value="ECO:0007669"/>
    <property type="project" value="TreeGrafter"/>
</dbReference>